<dbReference type="EMBL" id="JABSTR010003145">
    <property type="protein sequence ID" value="KAH9384790.1"/>
    <property type="molecule type" value="Genomic_DNA"/>
</dbReference>
<comment type="caution">
    <text evidence="1">The sequence shown here is derived from an EMBL/GenBank/DDBJ whole genome shotgun (WGS) entry which is preliminary data.</text>
</comment>
<name>A0A9J6HAE8_HAELO</name>
<sequence length="229" mass="25796">MLLCKKLSRSPRKCLTGQHEEDKVHSLGELIGHLRSKEMKFWNIIEKEERLVIVHIVDDEAPWLKYSVCVKGDMSVTLHVMKTAVRKLGANLVVPEIADSKNDIVELLEGIEKWDGDLMSDSVAEICEAVCLLLDQLSTPHAEDDGGCIRFLREQRQVVTELTLHLLANEEPSDFDACENGHTSESVLKHILRCSTNILLKNFCGKLNDKLLDAADKAKKRKATTLQNK</sequence>
<accession>A0A9J6HAE8</accession>
<dbReference type="Proteomes" id="UP000821853">
    <property type="component" value="Unassembled WGS sequence"/>
</dbReference>
<protein>
    <submittedName>
        <fullName evidence="1">Uncharacterized protein</fullName>
    </submittedName>
</protein>
<reference evidence="1 2" key="1">
    <citation type="journal article" date="2020" name="Cell">
        <title>Large-Scale Comparative Analyses of Tick Genomes Elucidate Their Genetic Diversity and Vector Capacities.</title>
        <authorList>
            <consortium name="Tick Genome and Microbiome Consortium (TIGMIC)"/>
            <person name="Jia N."/>
            <person name="Wang J."/>
            <person name="Shi W."/>
            <person name="Du L."/>
            <person name="Sun Y."/>
            <person name="Zhan W."/>
            <person name="Jiang J.F."/>
            <person name="Wang Q."/>
            <person name="Zhang B."/>
            <person name="Ji P."/>
            <person name="Bell-Sakyi L."/>
            <person name="Cui X.M."/>
            <person name="Yuan T.T."/>
            <person name="Jiang B.G."/>
            <person name="Yang W.F."/>
            <person name="Lam T.T."/>
            <person name="Chang Q.C."/>
            <person name="Ding S.J."/>
            <person name="Wang X.J."/>
            <person name="Zhu J.G."/>
            <person name="Ruan X.D."/>
            <person name="Zhao L."/>
            <person name="Wei J.T."/>
            <person name="Ye R.Z."/>
            <person name="Que T.C."/>
            <person name="Du C.H."/>
            <person name="Zhou Y.H."/>
            <person name="Cheng J.X."/>
            <person name="Dai P.F."/>
            <person name="Guo W.B."/>
            <person name="Han X.H."/>
            <person name="Huang E.J."/>
            <person name="Li L.F."/>
            <person name="Wei W."/>
            <person name="Gao Y.C."/>
            <person name="Liu J.Z."/>
            <person name="Shao H.Z."/>
            <person name="Wang X."/>
            <person name="Wang C.C."/>
            <person name="Yang T.C."/>
            <person name="Huo Q.B."/>
            <person name="Li W."/>
            <person name="Chen H.Y."/>
            <person name="Chen S.E."/>
            <person name="Zhou L.G."/>
            <person name="Ni X.B."/>
            <person name="Tian J.H."/>
            <person name="Sheng Y."/>
            <person name="Liu T."/>
            <person name="Pan Y.S."/>
            <person name="Xia L.Y."/>
            <person name="Li J."/>
            <person name="Zhao F."/>
            <person name="Cao W.C."/>
        </authorList>
    </citation>
    <scope>NUCLEOTIDE SEQUENCE [LARGE SCALE GENOMIC DNA]</scope>
    <source>
        <strain evidence="1">HaeL-2018</strain>
    </source>
</reference>
<organism evidence="1 2">
    <name type="scientific">Haemaphysalis longicornis</name>
    <name type="common">Bush tick</name>
    <dbReference type="NCBI Taxonomy" id="44386"/>
    <lineage>
        <taxon>Eukaryota</taxon>
        <taxon>Metazoa</taxon>
        <taxon>Ecdysozoa</taxon>
        <taxon>Arthropoda</taxon>
        <taxon>Chelicerata</taxon>
        <taxon>Arachnida</taxon>
        <taxon>Acari</taxon>
        <taxon>Parasitiformes</taxon>
        <taxon>Ixodida</taxon>
        <taxon>Ixodoidea</taxon>
        <taxon>Ixodidae</taxon>
        <taxon>Haemaphysalinae</taxon>
        <taxon>Haemaphysalis</taxon>
    </lineage>
</organism>
<evidence type="ECO:0000313" key="1">
    <source>
        <dbReference type="EMBL" id="KAH9384790.1"/>
    </source>
</evidence>
<evidence type="ECO:0000313" key="2">
    <source>
        <dbReference type="Proteomes" id="UP000821853"/>
    </source>
</evidence>
<proteinExistence type="predicted"/>
<dbReference type="VEuPathDB" id="VectorBase:HLOH_042307"/>
<gene>
    <name evidence="1" type="ORF">HPB48_026804</name>
</gene>
<dbReference type="AlphaFoldDB" id="A0A9J6HAE8"/>
<keyword evidence="2" id="KW-1185">Reference proteome</keyword>